<dbReference type="AlphaFoldDB" id="A0A811S514"/>
<dbReference type="EMBL" id="CAJGYO010000018">
    <property type="protein sequence ID" value="CAD6336028.1"/>
    <property type="molecule type" value="Genomic_DNA"/>
</dbReference>
<keyword evidence="2" id="KW-1185">Reference proteome</keyword>
<name>A0A811S514_9POAL</name>
<accession>A0A811S514</accession>
<proteinExistence type="predicted"/>
<comment type="caution">
    <text evidence="1">The sequence shown here is derived from an EMBL/GenBank/DDBJ whole genome shotgun (WGS) entry which is preliminary data.</text>
</comment>
<reference evidence="1" key="1">
    <citation type="submission" date="2020-10" db="EMBL/GenBank/DDBJ databases">
        <authorList>
            <person name="Han B."/>
            <person name="Lu T."/>
            <person name="Zhao Q."/>
            <person name="Huang X."/>
            <person name="Zhao Y."/>
        </authorList>
    </citation>
    <scope>NUCLEOTIDE SEQUENCE</scope>
</reference>
<dbReference type="Proteomes" id="UP000604825">
    <property type="component" value="Unassembled WGS sequence"/>
</dbReference>
<organism evidence="1 2">
    <name type="scientific">Miscanthus lutarioriparius</name>
    <dbReference type="NCBI Taxonomy" id="422564"/>
    <lineage>
        <taxon>Eukaryota</taxon>
        <taxon>Viridiplantae</taxon>
        <taxon>Streptophyta</taxon>
        <taxon>Embryophyta</taxon>
        <taxon>Tracheophyta</taxon>
        <taxon>Spermatophyta</taxon>
        <taxon>Magnoliopsida</taxon>
        <taxon>Liliopsida</taxon>
        <taxon>Poales</taxon>
        <taxon>Poaceae</taxon>
        <taxon>PACMAD clade</taxon>
        <taxon>Panicoideae</taxon>
        <taxon>Andropogonodae</taxon>
        <taxon>Andropogoneae</taxon>
        <taxon>Saccharinae</taxon>
        <taxon>Miscanthus</taxon>
    </lineage>
</organism>
<evidence type="ECO:0000313" key="2">
    <source>
        <dbReference type="Proteomes" id="UP000604825"/>
    </source>
</evidence>
<sequence length="225" mass="24430">MGLEEVEDQVSSRWNRHRMKQTPSLKRVSFVTPISQFMGEQEPTIADDGHLILPGTPPLFNESIYICDPILFESRLSTFVEATQHPTPSLAANSRLMEMSMIPSDKDWAPETEAPTKILHGGTTTLVDAAEVMHPPCFAVEPVHILKEATDVVGGMASTLGASLGSVPPEMGKQIVTADLSHTDLHGNGVEAVNDHNTSSSRLQEPVFPQVPSNIVENEVDSTLP</sequence>
<evidence type="ECO:0000313" key="1">
    <source>
        <dbReference type="EMBL" id="CAD6336028.1"/>
    </source>
</evidence>
<protein>
    <submittedName>
        <fullName evidence="1">Uncharacterized protein</fullName>
    </submittedName>
</protein>
<gene>
    <name evidence="1" type="ORF">NCGR_LOCUS60126</name>
</gene>